<evidence type="ECO:0000256" key="6">
    <source>
        <dbReference type="ARBA" id="ARBA00023080"/>
    </source>
</evidence>
<evidence type="ECO:0000256" key="5">
    <source>
        <dbReference type="ARBA" id="ARBA00022842"/>
    </source>
</evidence>
<dbReference type="Gene3D" id="3.90.950.10">
    <property type="match status" value="1"/>
</dbReference>
<evidence type="ECO:0000256" key="10">
    <source>
        <dbReference type="ARBA" id="ARBA00060855"/>
    </source>
</evidence>
<dbReference type="FunFam" id="3.90.950.10:FF:000002">
    <property type="entry name" value="Inosine/xanthosine triphosphatase"/>
    <property type="match status" value="1"/>
</dbReference>
<comment type="catalytic activity">
    <reaction evidence="9 11">
        <text>XTP + H2O = XDP + phosphate + H(+)</text>
        <dbReference type="Rhea" id="RHEA:28406"/>
        <dbReference type="ChEBI" id="CHEBI:15377"/>
        <dbReference type="ChEBI" id="CHEBI:15378"/>
        <dbReference type="ChEBI" id="CHEBI:43474"/>
        <dbReference type="ChEBI" id="CHEBI:59884"/>
        <dbReference type="ChEBI" id="CHEBI:61314"/>
        <dbReference type="EC" id="3.6.1.73"/>
    </reaction>
</comment>
<evidence type="ECO:0000256" key="9">
    <source>
        <dbReference type="ARBA" id="ARBA00048781"/>
    </source>
</evidence>
<comment type="caution">
    <text evidence="11">Lacks conserved residue(s) required for the propagation of feature annotation.</text>
</comment>
<evidence type="ECO:0000256" key="1">
    <source>
        <dbReference type="ARBA" id="ARBA00001936"/>
    </source>
</evidence>
<feature type="binding site" evidence="11">
    <location>
        <position position="72"/>
    </location>
    <ligand>
        <name>Mg(2+)</name>
        <dbReference type="ChEBI" id="CHEBI:18420"/>
    </ligand>
</feature>
<dbReference type="Proteomes" id="UP000266292">
    <property type="component" value="Chromosome"/>
</dbReference>
<evidence type="ECO:0000313" key="13">
    <source>
        <dbReference type="EMBL" id="ARS35527.1"/>
    </source>
</evidence>
<comment type="catalytic activity">
    <reaction evidence="8 11">
        <text>ITP + H2O = IDP + phosphate + H(+)</text>
        <dbReference type="Rhea" id="RHEA:28330"/>
        <dbReference type="ChEBI" id="CHEBI:15377"/>
        <dbReference type="ChEBI" id="CHEBI:15378"/>
        <dbReference type="ChEBI" id="CHEBI:43474"/>
        <dbReference type="ChEBI" id="CHEBI:58280"/>
        <dbReference type="ChEBI" id="CHEBI:61402"/>
        <dbReference type="EC" id="3.6.1.73"/>
    </reaction>
</comment>
<feature type="domain" description="Non-canonical purine NTP phosphatase/PRRC1" evidence="12">
    <location>
        <begin position="11"/>
        <end position="173"/>
    </location>
</feature>
<evidence type="ECO:0000256" key="3">
    <source>
        <dbReference type="ARBA" id="ARBA00022741"/>
    </source>
</evidence>
<comment type="cofactor">
    <cofactor evidence="1">
        <name>Mn(2+)</name>
        <dbReference type="ChEBI" id="CHEBI:29035"/>
    </cofactor>
</comment>
<evidence type="ECO:0000256" key="7">
    <source>
        <dbReference type="ARBA" id="ARBA00023211"/>
    </source>
</evidence>
<dbReference type="GO" id="GO:0000166">
    <property type="term" value="F:nucleotide binding"/>
    <property type="evidence" value="ECO:0007669"/>
    <property type="project" value="UniProtKB-KW"/>
</dbReference>
<dbReference type="InterPro" id="IPR050299">
    <property type="entry name" value="YjjX_NTPase"/>
</dbReference>
<name>A0A1X9YRN1_9BACT</name>
<gene>
    <name evidence="13" type="ORF">CA264_08805</name>
</gene>
<accession>A0A1X9YRN1</accession>
<dbReference type="PANTHER" id="PTHR34699">
    <property type="match status" value="1"/>
</dbReference>
<comment type="cofactor">
    <cofactor evidence="11">
        <name>Mg(2+)</name>
        <dbReference type="ChEBI" id="CHEBI:18420"/>
    </cofactor>
    <cofactor evidence="11">
        <name>Mn(2+)</name>
        <dbReference type="ChEBI" id="CHEBI:29035"/>
    </cofactor>
    <text evidence="11">Binds 1 divalent metal cation per subunit; can use either Mg(2+) or Mn(2+).</text>
</comment>
<dbReference type="GO" id="GO:0103023">
    <property type="term" value="F:ITPase activity"/>
    <property type="evidence" value="ECO:0007669"/>
    <property type="project" value="UniProtKB-EC"/>
</dbReference>
<evidence type="ECO:0000256" key="2">
    <source>
        <dbReference type="ARBA" id="ARBA00022723"/>
    </source>
</evidence>
<evidence type="ECO:0000256" key="11">
    <source>
        <dbReference type="HAMAP-Rule" id="MF_00648"/>
    </source>
</evidence>
<keyword evidence="2 11" id="KW-0479">Metal-binding</keyword>
<dbReference type="InterPro" id="IPR026533">
    <property type="entry name" value="NTPase/PRRC1"/>
</dbReference>
<dbReference type="Pfam" id="PF01931">
    <property type="entry name" value="NTPase_I-T"/>
    <property type="match status" value="1"/>
</dbReference>
<dbReference type="NCBIfam" id="TIGR00258">
    <property type="entry name" value="inosine/xanthosine triphosphatase"/>
    <property type="match status" value="1"/>
</dbReference>
<comment type="subunit">
    <text evidence="11">Homodimer.</text>
</comment>
<dbReference type="OrthoDB" id="164951at2"/>
<dbReference type="KEGG" id="pact:CA264_08805"/>
<dbReference type="InterPro" id="IPR002786">
    <property type="entry name" value="Non_canon_purine_NTPase"/>
</dbReference>
<evidence type="ECO:0000256" key="8">
    <source>
        <dbReference type="ARBA" id="ARBA00048174"/>
    </source>
</evidence>
<dbReference type="NCBIfam" id="NF003459">
    <property type="entry name" value="PRK05074.1"/>
    <property type="match status" value="1"/>
</dbReference>
<dbReference type="PANTHER" id="PTHR34699:SF2">
    <property type="entry name" value="NON-CANONICAL PURINE NTP PHOSPHATASE_PRRC1 DOMAIN-CONTAINING PROTEIN"/>
    <property type="match status" value="1"/>
</dbReference>
<feature type="binding site" evidence="11">
    <location>
        <begin position="72"/>
        <end position="73"/>
    </location>
    <ligand>
        <name>substrate</name>
    </ligand>
</feature>
<dbReference type="RefSeq" id="WP_025606424.1">
    <property type="nucleotide sequence ID" value="NZ_CP021235.1"/>
</dbReference>
<dbReference type="GO" id="GO:0009117">
    <property type="term" value="P:nucleotide metabolic process"/>
    <property type="evidence" value="ECO:0007669"/>
    <property type="project" value="UniProtKB-KW"/>
</dbReference>
<dbReference type="SUPFAM" id="SSF52972">
    <property type="entry name" value="ITPase-like"/>
    <property type="match status" value="1"/>
</dbReference>
<comment type="function">
    <text evidence="11">Phosphatase that hydrolyzes non-canonical purine nucleotides such as XTP and ITP to their respective diphosphate derivatives. Probably excludes non-canonical purines from DNA/RNA precursor pool, thus preventing their incorporation into DNA/RNA and avoiding chromosomal lesions.</text>
</comment>
<evidence type="ECO:0000313" key="14">
    <source>
        <dbReference type="Proteomes" id="UP000266292"/>
    </source>
</evidence>
<dbReference type="EMBL" id="CP021235">
    <property type="protein sequence ID" value="ARS35527.1"/>
    <property type="molecule type" value="Genomic_DNA"/>
</dbReference>
<evidence type="ECO:0000259" key="12">
    <source>
        <dbReference type="Pfam" id="PF01931"/>
    </source>
</evidence>
<keyword evidence="4 11" id="KW-0378">Hydrolase</keyword>
<keyword evidence="6 11" id="KW-0546">Nucleotide metabolism</keyword>
<keyword evidence="7 11" id="KW-0464">Manganese</keyword>
<dbReference type="STRING" id="709015.GCA_000472485_01773"/>
<dbReference type="GO" id="GO:0046872">
    <property type="term" value="F:metal ion binding"/>
    <property type="evidence" value="ECO:0007669"/>
    <property type="project" value="UniProtKB-KW"/>
</dbReference>
<keyword evidence="5 11" id="KW-0460">Magnesium</keyword>
<dbReference type="GO" id="GO:0006772">
    <property type="term" value="P:thiamine metabolic process"/>
    <property type="evidence" value="ECO:0007669"/>
    <property type="project" value="TreeGrafter"/>
</dbReference>
<dbReference type="InterPro" id="IPR029001">
    <property type="entry name" value="ITPase-like_fam"/>
</dbReference>
<dbReference type="HAMAP" id="MF_00648">
    <property type="entry name" value="Non_canon_purine_NTPase_YjjX"/>
    <property type="match status" value="1"/>
</dbReference>
<keyword evidence="14" id="KW-1185">Reference proteome</keyword>
<reference evidence="14" key="1">
    <citation type="submission" date="2017-05" db="EMBL/GenBank/DDBJ databases">
        <authorList>
            <person name="Ray J."/>
            <person name="Price M."/>
            <person name="Deutschbauer A."/>
        </authorList>
    </citation>
    <scope>NUCLEOTIDE SEQUENCE [LARGE SCALE GENOMIC DNA]</scope>
    <source>
        <strain evidence="14">DSM 19842</strain>
    </source>
</reference>
<keyword evidence="3 11" id="KW-0547">Nucleotide-binding</keyword>
<dbReference type="EC" id="3.6.1.73" evidence="11"/>
<proteinExistence type="inferred from homology"/>
<protein>
    <recommendedName>
        <fullName evidence="11">Probable inosine/xanthosine triphosphatase</fullName>
        <shortName evidence="11">ITPase/XTPase</shortName>
        <ecNumber evidence="11">3.6.1.73</ecNumber>
    </recommendedName>
    <alternativeName>
        <fullName evidence="11">Non-canonical purine NTP phosphatase</fullName>
    </alternativeName>
    <alternativeName>
        <fullName evidence="11">Non-standard purine NTP phosphatase</fullName>
    </alternativeName>
    <alternativeName>
        <fullName evidence="11">Nucleoside-triphosphate phosphatase</fullName>
        <shortName evidence="11">NTPase</shortName>
    </alternativeName>
</protein>
<evidence type="ECO:0000256" key="4">
    <source>
        <dbReference type="ARBA" id="ARBA00022801"/>
    </source>
</evidence>
<sequence length="188" mass="20425">MTENKRKVVIASKNPVKVNAAMGGLGRMFPGYEFVAEPVSVPSGVADQPLTEQETLQGALNRVANAQEAHAEADFWVGIEGGVETMAGELTAFAWVVVRDREQLGRARSGTFFLPKAVQELVEQGVELGEADDRVFGHANSKQKGGAVGILTQNVLDRRELYEQAVVLALVPFKNKALYLNPQPQHEV</sequence>
<comment type="similarity">
    <text evidence="10 11">Belongs to the YjjX NTPase family.</text>
</comment>
<dbReference type="AlphaFoldDB" id="A0A1X9YRN1"/>
<organism evidence="13 14">
    <name type="scientific">Pontibacter actiniarum</name>
    <dbReference type="NCBI Taxonomy" id="323450"/>
    <lineage>
        <taxon>Bacteria</taxon>
        <taxon>Pseudomonadati</taxon>
        <taxon>Bacteroidota</taxon>
        <taxon>Cytophagia</taxon>
        <taxon>Cytophagales</taxon>
        <taxon>Hymenobacteraceae</taxon>
        <taxon>Pontibacter</taxon>
    </lineage>
</organism>